<protein>
    <submittedName>
        <fullName evidence="1">Uncharacterized protein</fullName>
    </submittedName>
</protein>
<dbReference type="EMBL" id="GGEC01063710">
    <property type="protein sequence ID" value="MBX44194.1"/>
    <property type="molecule type" value="Transcribed_RNA"/>
</dbReference>
<name>A0A2P2NP59_RHIMU</name>
<reference evidence="1" key="1">
    <citation type="submission" date="2018-02" db="EMBL/GenBank/DDBJ databases">
        <title>Rhizophora mucronata_Transcriptome.</title>
        <authorList>
            <person name="Meera S.P."/>
            <person name="Sreeshan A."/>
            <person name="Augustine A."/>
        </authorList>
    </citation>
    <scope>NUCLEOTIDE SEQUENCE</scope>
    <source>
        <tissue evidence="1">Leaf</tissue>
    </source>
</reference>
<accession>A0A2P2NP59</accession>
<sequence>MFSRSSLEIRVYANEAHVSTFFLHAIRKEGPTM</sequence>
<organism evidence="1">
    <name type="scientific">Rhizophora mucronata</name>
    <name type="common">Asiatic mangrove</name>
    <dbReference type="NCBI Taxonomy" id="61149"/>
    <lineage>
        <taxon>Eukaryota</taxon>
        <taxon>Viridiplantae</taxon>
        <taxon>Streptophyta</taxon>
        <taxon>Embryophyta</taxon>
        <taxon>Tracheophyta</taxon>
        <taxon>Spermatophyta</taxon>
        <taxon>Magnoliopsida</taxon>
        <taxon>eudicotyledons</taxon>
        <taxon>Gunneridae</taxon>
        <taxon>Pentapetalae</taxon>
        <taxon>rosids</taxon>
        <taxon>fabids</taxon>
        <taxon>Malpighiales</taxon>
        <taxon>Rhizophoraceae</taxon>
        <taxon>Rhizophora</taxon>
    </lineage>
</organism>
<dbReference type="AlphaFoldDB" id="A0A2P2NP59"/>
<evidence type="ECO:0000313" key="1">
    <source>
        <dbReference type="EMBL" id="MBX44194.1"/>
    </source>
</evidence>
<proteinExistence type="predicted"/>